<dbReference type="InterPro" id="IPR028098">
    <property type="entry name" value="Glyco_trans_4-like_N"/>
</dbReference>
<protein>
    <submittedName>
        <fullName evidence="3">Glycosyltransferase family 4 protein</fullName>
    </submittedName>
</protein>
<gene>
    <name evidence="3" type="ORF">J4203_02640</name>
</gene>
<reference evidence="3" key="1">
    <citation type="submission" date="2021-03" db="EMBL/GenBank/DDBJ databases">
        <authorList>
            <person name="Jaffe A."/>
        </authorList>
    </citation>
    <scope>NUCLEOTIDE SEQUENCE</scope>
    <source>
        <strain evidence="3">RIFCSPLOWO2_01_FULL_58_19</strain>
    </source>
</reference>
<dbReference type="InterPro" id="IPR001296">
    <property type="entry name" value="Glyco_trans_1"/>
</dbReference>
<evidence type="ECO:0000313" key="3">
    <source>
        <dbReference type="EMBL" id="MBS3062744.1"/>
    </source>
</evidence>
<sequence length="376" mass="42445">MKIGHVSPFFYPVIGGWEEAIRNKSVECIRQGHEVSVLTCNEGHDRRRIEKSEESVEGIRVKRFPVWFHVSNFYRVWPGFLKHLEGFEVLHLHNFRHFHVDAALARKRKQKTVLRAGSPFHPKSLGLGLARQAYDVLLAKRVFAQVDALLAYHETEKKRFVALGCPEEKIRVVPFGVDAWFLGKGDGEKFRDENGLREKIVLNVGRLHYYKQPETLIRAAAELKDRETSVVFIGGGETNYVQGLRKLAKRLGVQEQVRFLPGTHDKELLRNAYAACNAFVLPSVYEPFGIVLLEAMAQGKPVVSTPYDGPMHLLAGGCGTFFEPGDHQTLARKLDAFLGDAGLARKTGNHGREKAKDYTWDLVAKKVMQVYGEVLG</sequence>
<dbReference type="Proteomes" id="UP000678237">
    <property type="component" value="Unassembled WGS sequence"/>
</dbReference>
<reference evidence="3" key="2">
    <citation type="submission" date="2021-05" db="EMBL/GenBank/DDBJ databases">
        <title>Protein family content uncovers lineage relationships and bacterial pathway maintenance mechanisms in DPANN archaea.</title>
        <authorList>
            <person name="Castelle C.J."/>
            <person name="Meheust R."/>
            <person name="Jaffe A.L."/>
            <person name="Seitz K."/>
            <person name="Gong X."/>
            <person name="Baker B.J."/>
            <person name="Banfield J.F."/>
        </authorList>
    </citation>
    <scope>NUCLEOTIDE SEQUENCE</scope>
    <source>
        <strain evidence="3">RIFCSPLOWO2_01_FULL_58_19</strain>
    </source>
</reference>
<proteinExistence type="predicted"/>
<accession>A0A8T4L804</accession>
<dbReference type="PANTHER" id="PTHR12526">
    <property type="entry name" value="GLYCOSYLTRANSFERASE"/>
    <property type="match status" value="1"/>
</dbReference>
<dbReference type="GO" id="GO:0016757">
    <property type="term" value="F:glycosyltransferase activity"/>
    <property type="evidence" value="ECO:0007669"/>
    <property type="project" value="InterPro"/>
</dbReference>
<dbReference type="SUPFAM" id="SSF53756">
    <property type="entry name" value="UDP-Glycosyltransferase/glycogen phosphorylase"/>
    <property type="match status" value="1"/>
</dbReference>
<dbReference type="Pfam" id="PF13579">
    <property type="entry name" value="Glyco_trans_4_4"/>
    <property type="match status" value="1"/>
</dbReference>
<feature type="domain" description="Glycosyl transferase family 1" evidence="1">
    <location>
        <begin position="190"/>
        <end position="353"/>
    </location>
</feature>
<dbReference type="CDD" id="cd03801">
    <property type="entry name" value="GT4_PimA-like"/>
    <property type="match status" value="1"/>
</dbReference>
<dbReference type="AlphaFoldDB" id="A0A8T4L804"/>
<comment type="caution">
    <text evidence="3">The sequence shown here is derived from an EMBL/GenBank/DDBJ whole genome shotgun (WGS) entry which is preliminary data.</text>
</comment>
<organism evidence="3 4">
    <name type="scientific">Candidatus Iainarchaeum sp</name>
    <dbReference type="NCBI Taxonomy" id="3101447"/>
    <lineage>
        <taxon>Archaea</taxon>
        <taxon>Candidatus Iainarchaeota</taxon>
        <taxon>Candidatus Iainarchaeia</taxon>
        <taxon>Candidatus Iainarchaeales</taxon>
        <taxon>Candidatus Iainarchaeaceae</taxon>
        <taxon>Candidatus Iainarchaeum</taxon>
    </lineage>
</organism>
<evidence type="ECO:0000313" key="4">
    <source>
        <dbReference type="Proteomes" id="UP000678237"/>
    </source>
</evidence>
<dbReference type="Gene3D" id="3.40.50.2000">
    <property type="entry name" value="Glycogen Phosphorylase B"/>
    <property type="match status" value="2"/>
</dbReference>
<dbReference type="Pfam" id="PF00534">
    <property type="entry name" value="Glycos_transf_1"/>
    <property type="match status" value="1"/>
</dbReference>
<evidence type="ECO:0000259" key="2">
    <source>
        <dbReference type="Pfam" id="PF13579"/>
    </source>
</evidence>
<dbReference type="PANTHER" id="PTHR12526:SF625">
    <property type="entry name" value="PHOSPHATIDYLINOSITOL GLYCAN-CLASS A"/>
    <property type="match status" value="1"/>
</dbReference>
<dbReference type="EMBL" id="JAGVWE010000002">
    <property type="protein sequence ID" value="MBS3062744.1"/>
    <property type="molecule type" value="Genomic_DNA"/>
</dbReference>
<evidence type="ECO:0000259" key="1">
    <source>
        <dbReference type="Pfam" id="PF00534"/>
    </source>
</evidence>
<name>A0A8T4L804_9ARCH</name>
<feature type="domain" description="Glycosyltransferase subfamily 4-like N-terminal" evidence="2">
    <location>
        <begin position="15"/>
        <end position="176"/>
    </location>
</feature>